<protein>
    <recommendedName>
        <fullName evidence="6">YdgH/BhsA/McbA-like domain-containing protein</fullName>
    </recommendedName>
</protein>
<evidence type="ECO:0000256" key="5">
    <source>
        <dbReference type="SAM" id="SignalP"/>
    </source>
</evidence>
<keyword evidence="3" id="KW-0574">Periplasm</keyword>
<dbReference type="InterPro" id="IPR025543">
    <property type="entry name" value="Dodecin-like"/>
</dbReference>
<dbReference type="EMBL" id="FOHV01000030">
    <property type="protein sequence ID" value="SET47915.1"/>
    <property type="molecule type" value="Genomic_DNA"/>
</dbReference>
<evidence type="ECO:0000259" key="6">
    <source>
        <dbReference type="Pfam" id="PF07338"/>
    </source>
</evidence>
<dbReference type="GO" id="GO:0042597">
    <property type="term" value="C:periplasmic space"/>
    <property type="evidence" value="ECO:0007669"/>
    <property type="project" value="UniProtKB-SubCell"/>
</dbReference>
<dbReference type="Gene3D" id="3.30.1660.10">
    <property type="entry name" value="Flavin-binding protein dodecin"/>
    <property type="match status" value="1"/>
</dbReference>
<evidence type="ECO:0000256" key="2">
    <source>
        <dbReference type="ARBA" id="ARBA00022729"/>
    </source>
</evidence>
<accession>A0A1I0ERE9</accession>
<gene>
    <name evidence="7" type="ORF">SAMN02583745_02490</name>
</gene>
<keyword evidence="8" id="KW-1185">Reference proteome</keyword>
<evidence type="ECO:0000313" key="8">
    <source>
        <dbReference type="Proteomes" id="UP000242642"/>
    </source>
</evidence>
<dbReference type="InterPro" id="IPR036275">
    <property type="entry name" value="YdgH-like_sf"/>
</dbReference>
<organism evidence="7 8">
    <name type="scientific">Thorsellia anophelis DSM 18579</name>
    <dbReference type="NCBI Taxonomy" id="1123402"/>
    <lineage>
        <taxon>Bacteria</taxon>
        <taxon>Pseudomonadati</taxon>
        <taxon>Pseudomonadota</taxon>
        <taxon>Gammaproteobacteria</taxon>
        <taxon>Enterobacterales</taxon>
        <taxon>Thorselliaceae</taxon>
        <taxon>Thorsellia</taxon>
    </lineage>
</organism>
<feature type="chain" id="PRO_5017414147" description="YdgH/BhsA/McbA-like domain-containing protein" evidence="5">
    <location>
        <begin position="23"/>
        <end position="85"/>
    </location>
</feature>
<evidence type="ECO:0000256" key="1">
    <source>
        <dbReference type="ARBA" id="ARBA00004418"/>
    </source>
</evidence>
<feature type="domain" description="YdgH/BhsA/McbA-like" evidence="6">
    <location>
        <begin position="32"/>
        <end position="85"/>
    </location>
</feature>
<proteinExistence type="inferred from homology"/>
<dbReference type="PANTHER" id="PTHR34156:SF1">
    <property type="entry name" value="PERIPLASMIC PROTEIN"/>
    <property type="match status" value="1"/>
</dbReference>
<dbReference type="PANTHER" id="PTHR34156">
    <property type="entry name" value="OUTER MEMBRANE PROTEIN-RELATED-RELATED"/>
    <property type="match status" value="1"/>
</dbReference>
<name>A0A1I0ERE9_9GAMM</name>
<dbReference type="Pfam" id="PF07338">
    <property type="entry name" value="YdgH_BhsA-like"/>
    <property type="match status" value="1"/>
</dbReference>
<dbReference type="OrthoDB" id="6540461at2"/>
<dbReference type="RefSeq" id="WP_093321677.1">
    <property type="nucleotide sequence ID" value="NZ_FOHV01000030.1"/>
</dbReference>
<reference evidence="8" key="1">
    <citation type="submission" date="2016-10" db="EMBL/GenBank/DDBJ databases">
        <authorList>
            <person name="Varghese N."/>
            <person name="Submissions S."/>
        </authorList>
    </citation>
    <scope>NUCLEOTIDE SEQUENCE [LARGE SCALE GENOMIC DNA]</scope>
    <source>
        <strain evidence="8">DSM 18579</strain>
    </source>
</reference>
<dbReference type="SUPFAM" id="SSF159871">
    <property type="entry name" value="YdgH-like"/>
    <property type="match status" value="1"/>
</dbReference>
<dbReference type="Proteomes" id="UP000242642">
    <property type="component" value="Unassembled WGS sequence"/>
</dbReference>
<comment type="similarity">
    <text evidence="4">Belongs to the BhsA/McbA family.</text>
</comment>
<sequence length="85" mass="8836">MKTLKVLGSAILLSILSSQVMAAELVNTAQGEKVGVVTANTYNGLDDAVAKISKKADALGASSFRIISTNENDNGNLHITAAVYK</sequence>
<evidence type="ECO:0000256" key="4">
    <source>
        <dbReference type="ARBA" id="ARBA00038138"/>
    </source>
</evidence>
<evidence type="ECO:0000313" key="7">
    <source>
        <dbReference type="EMBL" id="SET47915.1"/>
    </source>
</evidence>
<dbReference type="AlphaFoldDB" id="A0A1I0ERE9"/>
<dbReference type="InterPro" id="IPR051096">
    <property type="entry name" value="BhsA/McbA_stress_biofilm_assoc"/>
</dbReference>
<evidence type="ECO:0000256" key="3">
    <source>
        <dbReference type="ARBA" id="ARBA00022764"/>
    </source>
</evidence>
<feature type="signal peptide" evidence="5">
    <location>
        <begin position="1"/>
        <end position="22"/>
    </location>
</feature>
<dbReference type="InterPro" id="IPR010854">
    <property type="entry name" value="YdgH/BhsA/McbA-like_dom"/>
</dbReference>
<keyword evidence="2 5" id="KW-0732">Signal</keyword>
<comment type="subcellular location">
    <subcellularLocation>
        <location evidence="1">Periplasm</location>
    </subcellularLocation>
</comment>